<gene>
    <name evidence="3" type="ORF">ENF32_01060</name>
</gene>
<dbReference type="InterPro" id="IPR012340">
    <property type="entry name" value="NA-bd_OB-fold"/>
</dbReference>
<dbReference type="InterPro" id="IPR052513">
    <property type="entry name" value="Thioester_dehydratase-like"/>
</dbReference>
<evidence type="ECO:0000259" key="1">
    <source>
        <dbReference type="Pfam" id="PF01796"/>
    </source>
</evidence>
<dbReference type="SUPFAM" id="SSF50249">
    <property type="entry name" value="Nucleic acid-binding proteins"/>
    <property type="match status" value="1"/>
</dbReference>
<accession>A0A7C0U5P9</accession>
<dbReference type="InterPro" id="IPR002878">
    <property type="entry name" value="ChsH2_C"/>
</dbReference>
<evidence type="ECO:0000313" key="3">
    <source>
        <dbReference type="EMBL" id="HDD52642.1"/>
    </source>
</evidence>
<dbReference type="Pfam" id="PF01796">
    <property type="entry name" value="OB_ChsH2_C"/>
    <property type="match status" value="1"/>
</dbReference>
<organism evidence="3">
    <name type="scientific">Thermosulfidibacter takaii</name>
    <dbReference type="NCBI Taxonomy" id="412593"/>
    <lineage>
        <taxon>Bacteria</taxon>
        <taxon>Pseudomonadati</taxon>
        <taxon>Thermosulfidibacterota</taxon>
        <taxon>Thermosulfidibacteria</taxon>
        <taxon>Thermosulfidibacterales</taxon>
        <taxon>Thermosulfidibacteraceae</taxon>
    </lineage>
</organism>
<dbReference type="Proteomes" id="UP000885690">
    <property type="component" value="Unassembled WGS sequence"/>
</dbReference>
<dbReference type="InterPro" id="IPR022002">
    <property type="entry name" value="ChsH2_Znr"/>
</dbReference>
<proteinExistence type="predicted"/>
<evidence type="ECO:0000259" key="2">
    <source>
        <dbReference type="Pfam" id="PF12172"/>
    </source>
</evidence>
<comment type="caution">
    <text evidence="3">The sequence shown here is derived from an EMBL/GenBank/DDBJ whole genome shotgun (WGS) entry which is preliminary data.</text>
</comment>
<sequence length="152" mass="17099">MKNRKGEETMEERHFNDISYKQFLNEERLMGSRCKECGTLYFPPRPICVNCHSTEMEWAELKGNGRLAGFSSIFVPPAFMAEEGFDRKHPYVVGVVDLEEGVRAVGRIVGVDANRPETIKIGIPVKAEFIHLGEGEQMRTHLAFRPVEGGGS</sequence>
<dbReference type="PANTHER" id="PTHR34075:SF5">
    <property type="entry name" value="BLR3430 PROTEIN"/>
    <property type="match status" value="1"/>
</dbReference>
<protein>
    <submittedName>
        <fullName evidence="3">Zn-ribbon domain-containing OB-fold protein</fullName>
    </submittedName>
</protein>
<dbReference type="Gene3D" id="6.10.30.10">
    <property type="match status" value="1"/>
</dbReference>
<feature type="domain" description="ChsH2 rubredoxin-like zinc ribbon" evidence="2">
    <location>
        <begin position="24"/>
        <end position="57"/>
    </location>
</feature>
<dbReference type="Pfam" id="PF12172">
    <property type="entry name" value="zf-ChsH2"/>
    <property type="match status" value="1"/>
</dbReference>
<feature type="domain" description="ChsH2 C-terminal OB-fold" evidence="1">
    <location>
        <begin position="58"/>
        <end position="129"/>
    </location>
</feature>
<dbReference type="AlphaFoldDB" id="A0A7C0U5P9"/>
<name>A0A7C0U5P9_9BACT</name>
<dbReference type="EMBL" id="DQWS01000043">
    <property type="protein sequence ID" value="HDD52642.1"/>
    <property type="molecule type" value="Genomic_DNA"/>
</dbReference>
<reference evidence="3" key="1">
    <citation type="journal article" date="2020" name="mSystems">
        <title>Genome- and Community-Level Interaction Insights into Carbon Utilization and Element Cycling Functions of Hydrothermarchaeota in Hydrothermal Sediment.</title>
        <authorList>
            <person name="Zhou Z."/>
            <person name="Liu Y."/>
            <person name="Xu W."/>
            <person name="Pan J."/>
            <person name="Luo Z.H."/>
            <person name="Li M."/>
        </authorList>
    </citation>
    <scope>NUCLEOTIDE SEQUENCE [LARGE SCALE GENOMIC DNA]</scope>
    <source>
        <strain evidence="3">HyVt-115</strain>
    </source>
</reference>
<dbReference type="PANTHER" id="PTHR34075">
    <property type="entry name" value="BLR3430 PROTEIN"/>
    <property type="match status" value="1"/>
</dbReference>